<evidence type="ECO:0000256" key="5">
    <source>
        <dbReference type="ARBA" id="ARBA00022673"/>
    </source>
</evidence>
<dbReference type="InterPro" id="IPR051173">
    <property type="entry name" value="Ca_channel_alpha-2/delta"/>
</dbReference>
<dbReference type="InterPro" id="IPR013680">
    <property type="entry name" value="VDCC_a2/dsu"/>
</dbReference>
<dbReference type="Gene3D" id="3.30.450.20">
    <property type="entry name" value="PAS domain"/>
    <property type="match status" value="1"/>
</dbReference>
<evidence type="ECO:0000256" key="2">
    <source>
        <dbReference type="ARBA" id="ARBA00007060"/>
    </source>
</evidence>
<comment type="similarity">
    <text evidence="2">Belongs to the calcium channel subunit alpha-2/delta family.</text>
</comment>
<keyword evidence="7" id="KW-0479">Metal-binding</keyword>
<evidence type="ECO:0000256" key="10">
    <source>
        <dbReference type="ARBA" id="ARBA00022882"/>
    </source>
</evidence>
<evidence type="ECO:0000256" key="12">
    <source>
        <dbReference type="ARBA" id="ARBA00023065"/>
    </source>
</evidence>
<evidence type="ECO:0000256" key="7">
    <source>
        <dbReference type="ARBA" id="ARBA00022723"/>
    </source>
</evidence>
<dbReference type="InterPro" id="IPR036465">
    <property type="entry name" value="vWFA_dom_sf"/>
</dbReference>
<dbReference type="EMBL" id="CAWYQH010000097">
    <property type="protein sequence ID" value="CAK8684027.1"/>
    <property type="molecule type" value="Genomic_DNA"/>
</dbReference>
<keyword evidence="5" id="KW-0107">Calcium channel</keyword>
<dbReference type="SMART" id="SM00327">
    <property type="entry name" value="VWA"/>
    <property type="match status" value="1"/>
</dbReference>
<gene>
    <name evidence="18" type="ORF">CVLEPA_LOCUS15031</name>
</gene>
<accession>A0ABP0FZ37</accession>
<protein>
    <recommendedName>
        <fullName evidence="17">VWFA domain-containing protein</fullName>
    </recommendedName>
</protein>
<dbReference type="Pfam" id="PF08473">
    <property type="entry name" value="VGCC_alpha2"/>
    <property type="match status" value="1"/>
</dbReference>
<keyword evidence="13" id="KW-0472">Membrane</keyword>
<evidence type="ECO:0000256" key="8">
    <source>
        <dbReference type="ARBA" id="ARBA00022729"/>
    </source>
</evidence>
<comment type="caution">
    <text evidence="18">The sequence shown here is derived from an EMBL/GenBank/DDBJ whole genome shotgun (WGS) entry which is preliminary data.</text>
</comment>
<evidence type="ECO:0000313" key="19">
    <source>
        <dbReference type="Proteomes" id="UP001642483"/>
    </source>
</evidence>
<keyword evidence="4" id="KW-0109">Calcium transport</keyword>
<evidence type="ECO:0000256" key="11">
    <source>
        <dbReference type="ARBA" id="ARBA00022989"/>
    </source>
</evidence>
<evidence type="ECO:0000256" key="14">
    <source>
        <dbReference type="ARBA" id="ARBA00023157"/>
    </source>
</evidence>
<keyword evidence="16" id="KW-0407">Ion channel</keyword>
<evidence type="ECO:0000256" key="9">
    <source>
        <dbReference type="ARBA" id="ARBA00022837"/>
    </source>
</evidence>
<dbReference type="PANTHER" id="PTHR10166:SF37">
    <property type="entry name" value="STOLID, ISOFORM H"/>
    <property type="match status" value="1"/>
</dbReference>
<dbReference type="PROSITE" id="PS50234">
    <property type="entry name" value="VWFA"/>
    <property type="match status" value="1"/>
</dbReference>
<evidence type="ECO:0000313" key="18">
    <source>
        <dbReference type="EMBL" id="CAK8684027.1"/>
    </source>
</evidence>
<evidence type="ECO:0000256" key="4">
    <source>
        <dbReference type="ARBA" id="ARBA00022568"/>
    </source>
</evidence>
<dbReference type="PANTHER" id="PTHR10166">
    <property type="entry name" value="VOLTAGE-DEPENDENT CALCIUM CHANNEL SUBUNIT ALPHA-2/DELTA-RELATED"/>
    <property type="match status" value="1"/>
</dbReference>
<comment type="subcellular location">
    <subcellularLocation>
        <location evidence="1">Membrane</location>
        <topology evidence="1">Single-pass type I membrane protein</topology>
    </subcellularLocation>
</comment>
<dbReference type="InterPro" id="IPR002035">
    <property type="entry name" value="VWF_A"/>
</dbReference>
<dbReference type="Pfam" id="PF13768">
    <property type="entry name" value="VWA_3"/>
    <property type="match status" value="1"/>
</dbReference>
<evidence type="ECO:0000259" key="17">
    <source>
        <dbReference type="PROSITE" id="PS50234"/>
    </source>
</evidence>
<evidence type="ECO:0000256" key="1">
    <source>
        <dbReference type="ARBA" id="ARBA00004479"/>
    </source>
</evidence>
<name>A0ABP0FZ37_CLALP</name>
<keyword evidence="15" id="KW-0325">Glycoprotein</keyword>
<keyword evidence="9" id="KW-0106">Calcium</keyword>
<dbReference type="Proteomes" id="UP001642483">
    <property type="component" value="Unassembled WGS sequence"/>
</dbReference>
<keyword evidence="14" id="KW-1015">Disulfide bond</keyword>
<organism evidence="18 19">
    <name type="scientific">Clavelina lepadiformis</name>
    <name type="common">Light-bulb sea squirt</name>
    <name type="synonym">Ascidia lepadiformis</name>
    <dbReference type="NCBI Taxonomy" id="159417"/>
    <lineage>
        <taxon>Eukaryota</taxon>
        <taxon>Metazoa</taxon>
        <taxon>Chordata</taxon>
        <taxon>Tunicata</taxon>
        <taxon>Ascidiacea</taxon>
        <taxon>Aplousobranchia</taxon>
        <taxon>Clavelinidae</taxon>
        <taxon>Clavelina</taxon>
    </lineage>
</organism>
<dbReference type="Gene3D" id="3.40.50.410">
    <property type="entry name" value="von Willebrand factor, type A domain"/>
    <property type="match status" value="1"/>
</dbReference>
<keyword evidence="11" id="KW-1133">Transmembrane helix</keyword>
<keyword evidence="10" id="KW-0851">Voltage-gated channel</keyword>
<keyword evidence="3" id="KW-0813">Transport</keyword>
<dbReference type="Pfam" id="PF08399">
    <property type="entry name" value="VWA_N"/>
    <property type="match status" value="1"/>
</dbReference>
<keyword evidence="19" id="KW-1185">Reference proteome</keyword>
<proteinExistence type="inferred from homology"/>
<sequence length="771" mass="88237">MCGTTVTRTAEWSKALDDQFKTNMANDPSLKWQYFASPTGILRIYPGLQWDMLHCNNRPNMYDCRKKQWYIQAATYPKNVLILLDTSGSMIGTNLFVAEYAVPEIFKFLGDNDFFNVLTFGKDAKPINKCYGFELMPANWKNKRTVLEDISKIKPYGYADYNVTLHTVLDLLKKFRSQQGGSYCDFMLLIITDGAPENFDQIFGKYYKDNDFQIRIFPYLVGYDKSSLSSLRQMACHNNGYFTHLMNRASVRYRVLEQVHILNRPLAFHQDYHVAWTKAYYTGKLEKESSHLVCTISMAAHRKINGTATLLGVLATDIPLDDILDSIPINNIGVNGYIYMITNNGHTLIHPRFNPRYNEFGLEGLRPNYEGIDIDDLENSLAGRQVRAELINKTGSLAADRIVTPLFGMNRVLILSGTYYYAPIRETPYYLAAVLPSGYGHTSLKYPDVLQRRSHDAKYDAKSCGEALKRWMISATSISRTAAICSLLYSGIGVAESWRYCQHIQDNVGPHEMSQLDMLKAFVTDKHNDTISCDEELVTGVLYDAYHMAVIQPFWSEFRQFRKTTREGVIMTFVISKNGVLMEYWHEEAQGFHSKARNTIFKFSRVEFPDVYRRTVEQPPDDWLYSLPNNKSSMERDSIVIAATKAFRLNNAVLGVAGLLFKHSRFSENFNNFEDMSENCGKRYKRFFDCYLIDENAITLYADDESQVGQYLGLINGPVMSSLLKDKIFNVVELMDYNAVCKTHPPQTNSPASYRQSVSRLPAFVADNKLN</sequence>
<feature type="domain" description="VWFA" evidence="17">
    <location>
        <begin position="79"/>
        <end position="265"/>
    </location>
</feature>
<keyword evidence="6" id="KW-0812">Transmembrane</keyword>
<dbReference type="InterPro" id="IPR013608">
    <property type="entry name" value="VWA_N"/>
</dbReference>
<keyword evidence="12" id="KW-0406">Ion transport</keyword>
<evidence type="ECO:0000256" key="16">
    <source>
        <dbReference type="ARBA" id="ARBA00023303"/>
    </source>
</evidence>
<evidence type="ECO:0000256" key="15">
    <source>
        <dbReference type="ARBA" id="ARBA00023180"/>
    </source>
</evidence>
<evidence type="ECO:0000256" key="3">
    <source>
        <dbReference type="ARBA" id="ARBA00022448"/>
    </source>
</evidence>
<reference evidence="18 19" key="1">
    <citation type="submission" date="2024-02" db="EMBL/GenBank/DDBJ databases">
        <authorList>
            <person name="Daric V."/>
            <person name="Darras S."/>
        </authorList>
    </citation>
    <scope>NUCLEOTIDE SEQUENCE [LARGE SCALE GENOMIC DNA]</scope>
</reference>
<evidence type="ECO:0000256" key="6">
    <source>
        <dbReference type="ARBA" id="ARBA00022692"/>
    </source>
</evidence>
<dbReference type="SUPFAM" id="SSF53300">
    <property type="entry name" value="vWA-like"/>
    <property type="match status" value="1"/>
</dbReference>
<keyword evidence="8" id="KW-0732">Signal</keyword>
<evidence type="ECO:0000256" key="13">
    <source>
        <dbReference type="ARBA" id="ARBA00023136"/>
    </source>
</evidence>